<keyword evidence="6" id="KW-0418">Kinase</keyword>
<dbReference type="GO" id="GO:0006096">
    <property type="term" value="P:glycolytic process"/>
    <property type="evidence" value="ECO:0007669"/>
    <property type="project" value="UniProtKB-UniPathway"/>
</dbReference>
<evidence type="ECO:0000256" key="4">
    <source>
        <dbReference type="ARBA" id="ARBA00022679"/>
    </source>
</evidence>
<organism evidence="8 10">
    <name type="scientific">Rotaria sordida</name>
    <dbReference type="NCBI Taxonomy" id="392033"/>
    <lineage>
        <taxon>Eukaryota</taxon>
        <taxon>Metazoa</taxon>
        <taxon>Spiralia</taxon>
        <taxon>Gnathifera</taxon>
        <taxon>Rotifera</taxon>
        <taxon>Eurotatoria</taxon>
        <taxon>Bdelloidea</taxon>
        <taxon>Philodinida</taxon>
        <taxon>Philodinidae</taxon>
        <taxon>Rotaria</taxon>
    </lineage>
</organism>
<dbReference type="Proteomes" id="UP000663836">
    <property type="component" value="Unassembled WGS sequence"/>
</dbReference>
<comment type="cofactor">
    <cofactor evidence="1">
        <name>Mg(2+)</name>
        <dbReference type="ChEBI" id="CHEBI:18420"/>
    </cofactor>
</comment>
<protein>
    <recommendedName>
        <fullName evidence="3">phosphoglycerate kinase</fullName>
        <ecNumber evidence="3">2.7.2.3</ecNumber>
    </recommendedName>
</protein>
<evidence type="ECO:0000313" key="9">
    <source>
        <dbReference type="EMBL" id="CAF3807250.1"/>
    </source>
</evidence>
<evidence type="ECO:0000256" key="3">
    <source>
        <dbReference type="ARBA" id="ARBA00013061"/>
    </source>
</evidence>
<evidence type="ECO:0000313" key="10">
    <source>
        <dbReference type="Proteomes" id="UP000663864"/>
    </source>
</evidence>
<dbReference type="InterPro" id="IPR015824">
    <property type="entry name" value="Phosphoglycerate_kinase_N"/>
</dbReference>
<proteinExistence type="inferred from homology"/>
<dbReference type="UniPathway" id="UPA00109">
    <property type="reaction ID" value="UER00185"/>
</dbReference>
<comment type="caution">
    <text evidence="8">The sequence shown here is derived from an EMBL/GenBank/DDBJ whole genome shotgun (WGS) entry which is preliminary data.</text>
</comment>
<accession>A0A814JCI2</accession>
<keyword evidence="7" id="KW-0067">ATP-binding</keyword>
<evidence type="ECO:0000313" key="8">
    <source>
        <dbReference type="EMBL" id="CAF1035673.1"/>
    </source>
</evidence>
<dbReference type="EMBL" id="CAJOBD010001513">
    <property type="protein sequence ID" value="CAF3807250.1"/>
    <property type="molecule type" value="Genomic_DNA"/>
</dbReference>
<dbReference type="SUPFAM" id="SSF53748">
    <property type="entry name" value="Phosphoglycerate kinase"/>
    <property type="match status" value="1"/>
</dbReference>
<sequence length="157" mass="17702">MSHLYRRDDKHVKKESLKLISKDVTLLNDCVGDDVEQKDSIKGKQRSKIETDTDAVDKFQASLYINDTFGAPHYAHSSIIGVKLDQHTADDAQVSDKIQLIENLLDKVNGLIIEGMKSIKKILDKTKIDDDYVDLGIGKESIKKISEAIKQVKTYIE</sequence>
<dbReference type="EC" id="2.7.2.3" evidence="3"/>
<evidence type="ECO:0000256" key="5">
    <source>
        <dbReference type="ARBA" id="ARBA00022741"/>
    </source>
</evidence>
<evidence type="ECO:0000256" key="6">
    <source>
        <dbReference type="ARBA" id="ARBA00022777"/>
    </source>
</evidence>
<keyword evidence="4" id="KW-0808">Transferase</keyword>
<gene>
    <name evidence="9" type="ORF">JBS370_LOCUS15653</name>
    <name evidence="8" type="ORF">ZHD862_LOCUS14280</name>
</gene>
<dbReference type="InterPro" id="IPR036043">
    <property type="entry name" value="Phosphoglycerate_kinase_sf"/>
</dbReference>
<name>A0A814JCI2_9BILA</name>
<evidence type="ECO:0000256" key="2">
    <source>
        <dbReference type="ARBA" id="ARBA00008982"/>
    </source>
</evidence>
<dbReference type="Proteomes" id="UP000663864">
    <property type="component" value="Unassembled WGS sequence"/>
</dbReference>
<evidence type="ECO:0000256" key="1">
    <source>
        <dbReference type="ARBA" id="ARBA00001946"/>
    </source>
</evidence>
<dbReference type="GO" id="GO:0004618">
    <property type="term" value="F:phosphoglycerate kinase activity"/>
    <property type="evidence" value="ECO:0007669"/>
    <property type="project" value="UniProtKB-EC"/>
</dbReference>
<comment type="similarity">
    <text evidence="2">Belongs to the phosphoglycerate kinase family.</text>
</comment>
<dbReference type="Gene3D" id="3.40.50.1260">
    <property type="entry name" value="Phosphoglycerate kinase, N-terminal domain"/>
    <property type="match status" value="1"/>
</dbReference>
<dbReference type="EMBL" id="CAJNOT010000615">
    <property type="protein sequence ID" value="CAF1035673.1"/>
    <property type="molecule type" value="Genomic_DNA"/>
</dbReference>
<evidence type="ECO:0000256" key="7">
    <source>
        <dbReference type="ARBA" id="ARBA00022840"/>
    </source>
</evidence>
<dbReference type="AlphaFoldDB" id="A0A814JCI2"/>
<keyword evidence="5" id="KW-0547">Nucleotide-binding</keyword>
<reference evidence="8" key="1">
    <citation type="submission" date="2021-02" db="EMBL/GenBank/DDBJ databases">
        <authorList>
            <person name="Nowell W R."/>
        </authorList>
    </citation>
    <scope>NUCLEOTIDE SEQUENCE</scope>
</reference>
<dbReference type="GO" id="GO:0005524">
    <property type="term" value="F:ATP binding"/>
    <property type="evidence" value="ECO:0007669"/>
    <property type="project" value="UniProtKB-KW"/>
</dbReference>